<dbReference type="Pfam" id="PF14312">
    <property type="entry name" value="FG-GAP_2"/>
    <property type="match status" value="1"/>
</dbReference>
<dbReference type="InterPro" id="IPR013517">
    <property type="entry name" value="FG-GAP"/>
</dbReference>
<protein>
    <submittedName>
        <fullName evidence="5">Uncharacterized protein</fullName>
    </submittedName>
</protein>
<dbReference type="Gene3D" id="2.130.10.130">
    <property type="entry name" value="Integrin alpha, N-terminal"/>
    <property type="match status" value="2"/>
</dbReference>
<proteinExistence type="predicted"/>
<organism evidence="5 6">
    <name type="scientific">Saltatorellus ferox</name>
    <dbReference type="NCBI Taxonomy" id="2528018"/>
    <lineage>
        <taxon>Bacteria</taxon>
        <taxon>Pseudomonadati</taxon>
        <taxon>Planctomycetota</taxon>
        <taxon>Planctomycetia</taxon>
        <taxon>Planctomycetia incertae sedis</taxon>
        <taxon>Saltatorellus</taxon>
    </lineage>
</organism>
<keyword evidence="2" id="KW-0677">Repeat</keyword>
<keyword evidence="6" id="KW-1185">Reference proteome</keyword>
<dbReference type="SMART" id="SM00191">
    <property type="entry name" value="Int_alpha"/>
    <property type="match status" value="3"/>
</dbReference>
<gene>
    <name evidence="5" type="ORF">Poly30_37120</name>
</gene>
<feature type="chain" id="PRO_5021806894" evidence="4">
    <location>
        <begin position="23"/>
        <end position="571"/>
    </location>
</feature>
<keyword evidence="1 4" id="KW-0732">Signal</keyword>
<reference evidence="5 6" key="1">
    <citation type="submission" date="2019-02" db="EMBL/GenBank/DDBJ databases">
        <title>Deep-cultivation of Planctomycetes and their phenomic and genomic characterization uncovers novel biology.</title>
        <authorList>
            <person name="Wiegand S."/>
            <person name="Jogler M."/>
            <person name="Boedeker C."/>
            <person name="Pinto D."/>
            <person name="Vollmers J."/>
            <person name="Rivas-Marin E."/>
            <person name="Kohn T."/>
            <person name="Peeters S.H."/>
            <person name="Heuer A."/>
            <person name="Rast P."/>
            <person name="Oberbeckmann S."/>
            <person name="Bunk B."/>
            <person name="Jeske O."/>
            <person name="Meyerdierks A."/>
            <person name="Storesund J.E."/>
            <person name="Kallscheuer N."/>
            <person name="Luecker S."/>
            <person name="Lage O.M."/>
            <person name="Pohl T."/>
            <person name="Merkel B.J."/>
            <person name="Hornburger P."/>
            <person name="Mueller R.-W."/>
            <person name="Bruemmer F."/>
            <person name="Labrenz M."/>
            <person name="Spormann A.M."/>
            <person name="Op den Camp H."/>
            <person name="Overmann J."/>
            <person name="Amann R."/>
            <person name="Jetten M.S.M."/>
            <person name="Mascher T."/>
            <person name="Medema M.H."/>
            <person name="Devos D.P."/>
            <person name="Kaster A.-K."/>
            <person name="Ovreas L."/>
            <person name="Rohde M."/>
            <person name="Galperin M.Y."/>
            <person name="Jogler C."/>
        </authorList>
    </citation>
    <scope>NUCLEOTIDE SEQUENCE [LARGE SCALE GENOMIC DNA]</scope>
    <source>
        <strain evidence="5 6">Poly30</strain>
    </source>
</reference>
<dbReference type="InterPro" id="IPR011043">
    <property type="entry name" value="Gal_Oxase/kelch_b-propeller"/>
</dbReference>
<evidence type="ECO:0000256" key="1">
    <source>
        <dbReference type="ARBA" id="ARBA00022729"/>
    </source>
</evidence>
<evidence type="ECO:0000256" key="4">
    <source>
        <dbReference type="SAM" id="SignalP"/>
    </source>
</evidence>
<name>A0A518EVQ6_9BACT</name>
<dbReference type="InterPro" id="IPR028994">
    <property type="entry name" value="Integrin_alpha_N"/>
</dbReference>
<keyword evidence="3" id="KW-0325">Glycoprotein</keyword>
<dbReference type="OrthoDB" id="291134at2"/>
<evidence type="ECO:0000313" key="6">
    <source>
        <dbReference type="Proteomes" id="UP000320390"/>
    </source>
</evidence>
<evidence type="ECO:0000256" key="3">
    <source>
        <dbReference type="ARBA" id="ARBA00023180"/>
    </source>
</evidence>
<evidence type="ECO:0000256" key="2">
    <source>
        <dbReference type="ARBA" id="ARBA00022737"/>
    </source>
</evidence>
<dbReference type="PANTHER" id="PTHR36220:SF1">
    <property type="entry name" value="GAMMA TUBULIN COMPLEX COMPONENT C-TERMINAL DOMAIN-CONTAINING PROTEIN"/>
    <property type="match status" value="1"/>
</dbReference>
<feature type="signal peptide" evidence="4">
    <location>
        <begin position="1"/>
        <end position="22"/>
    </location>
</feature>
<dbReference type="Proteomes" id="UP000320390">
    <property type="component" value="Chromosome"/>
</dbReference>
<sequence precursor="true">MKIPHAAIFLTCFSFAGSSTYAQVVEQVEDEFYSTPPQSSAGSAELGSHVVMTDRWVFVNAQKDWTVNSSRGSVYVYERTADGLVLNSILHPRGADTSTLGLFGNGGLDARGNRLAVATTHYIADLSLPLANEGRLHIYEFNGSQWVIDGVVTAPEYSFITVPNGFGAAVAFASDDEVLVGATGDEPIGSNPYDNLGSVYVFRRSPAGTWNLDHKVYGPSQPQRISSFGRHIQSSGDHVIVQGFVKSAELTRQPNGNWMLGPTIDLPLQGSAEFMEFDYNDEWLIVGDPQDICQLSSQRSRAYVFHRDPSGWTLHQTLMPQDSYAGTIGSCYYGRDRFGTSVDLDGNQVVIGSPYMPVNGVIPTGQASVFELQGNQWVETHTLQLEDPQAWSAFGGSVAIKGDTVAVGARFWTPTPNTPLFHPGAVAIFDLPRGTPVCAGQPNSSGQPATLHVYGNETASQVDIYSEVTELPPGSLCLGLVAAQPGFVMNPAGSAGNLCLSGVIGRFTAQAGAASPSGDYRWQVTPAGMPLATGFVQVQAGSTWVFQSWYRDSVSGTSTSNFSSAVSASFE</sequence>
<dbReference type="EMBL" id="CP036434">
    <property type="protein sequence ID" value="QDV08176.1"/>
    <property type="molecule type" value="Genomic_DNA"/>
</dbReference>
<accession>A0A518EVQ6</accession>
<evidence type="ECO:0000313" key="5">
    <source>
        <dbReference type="EMBL" id="QDV08176.1"/>
    </source>
</evidence>
<dbReference type="AlphaFoldDB" id="A0A518EVQ6"/>
<dbReference type="SUPFAM" id="SSF50965">
    <property type="entry name" value="Galactose oxidase, central domain"/>
    <property type="match status" value="1"/>
</dbReference>
<dbReference type="PANTHER" id="PTHR36220">
    <property type="entry name" value="UNNAMED PRODUCT"/>
    <property type="match status" value="1"/>
</dbReference>
<dbReference type="InterPro" id="IPR013519">
    <property type="entry name" value="Int_alpha_beta-p"/>
</dbReference>